<dbReference type="NCBIfam" id="TIGR02914">
    <property type="entry name" value="EpsI_fam"/>
    <property type="match status" value="1"/>
</dbReference>
<feature type="transmembrane region" description="Helical" evidence="8">
    <location>
        <begin position="324"/>
        <end position="345"/>
    </location>
</feature>
<reference evidence="10 11" key="1">
    <citation type="submission" date="2023-01" db="EMBL/GenBank/DDBJ databases">
        <title>Cultivation and genomic characterization of new, ubiquitous marine nitrite-oxidizing bacteria from the Nitrospirales.</title>
        <authorList>
            <person name="Mueller A.J."/>
            <person name="Daebeler A."/>
            <person name="Herbold C.W."/>
            <person name="Kirkegaard R.H."/>
            <person name="Daims H."/>
        </authorList>
    </citation>
    <scope>NUCLEOTIDE SEQUENCE [LARGE SCALE GENOMIC DNA]</scope>
    <source>
        <strain evidence="10 11">DK</strain>
    </source>
</reference>
<evidence type="ECO:0000256" key="7">
    <source>
        <dbReference type="ARBA" id="ARBA00023136"/>
    </source>
</evidence>
<evidence type="ECO:0000313" key="11">
    <source>
        <dbReference type="Proteomes" id="UP001302494"/>
    </source>
</evidence>
<proteinExistence type="predicted"/>
<keyword evidence="2" id="KW-1003">Cell membrane</keyword>
<dbReference type="InterPro" id="IPR014263">
    <property type="entry name" value="Methanolan_biosynth_EpsI"/>
</dbReference>
<keyword evidence="5 10" id="KW-0378">Hydrolase</keyword>
<keyword evidence="4 8" id="KW-0812">Transmembrane</keyword>
<keyword evidence="3" id="KW-0645">Protease</keyword>
<evidence type="ECO:0000313" key="10">
    <source>
        <dbReference type="EMBL" id="WNM64038.1"/>
    </source>
</evidence>
<accession>A0AA96GRM5</accession>
<dbReference type="NCBIfam" id="TIGR02602">
    <property type="entry name" value="8TM_EpsH"/>
    <property type="match status" value="1"/>
</dbReference>
<dbReference type="GO" id="GO:0005886">
    <property type="term" value="C:plasma membrane"/>
    <property type="evidence" value="ECO:0007669"/>
    <property type="project" value="UniProtKB-SubCell"/>
</dbReference>
<evidence type="ECO:0000256" key="4">
    <source>
        <dbReference type="ARBA" id="ARBA00022692"/>
    </source>
</evidence>
<protein>
    <submittedName>
        <fullName evidence="10">Exosortase A</fullName>
        <ecNumber evidence="10">3.4.22.-</ecNumber>
    </submittedName>
</protein>
<evidence type="ECO:0000256" key="3">
    <source>
        <dbReference type="ARBA" id="ARBA00022670"/>
    </source>
</evidence>
<feature type="transmembrane region" description="Helical" evidence="8">
    <location>
        <begin position="24"/>
        <end position="44"/>
    </location>
</feature>
<dbReference type="NCBIfam" id="TIGR04178">
    <property type="entry name" value="exo_archaeo"/>
    <property type="match status" value="1"/>
</dbReference>
<keyword evidence="7 8" id="KW-0472">Membrane</keyword>
<feature type="transmembrane region" description="Helical" evidence="8">
    <location>
        <begin position="84"/>
        <end position="102"/>
    </location>
</feature>
<organism evidence="10 11">
    <name type="scientific">Candidatus Nitrospira neomarina</name>
    <dbReference type="NCBI Taxonomy" id="3020899"/>
    <lineage>
        <taxon>Bacteria</taxon>
        <taxon>Pseudomonadati</taxon>
        <taxon>Nitrospirota</taxon>
        <taxon>Nitrospiria</taxon>
        <taxon>Nitrospirales</taxon>
        <taxon>Nitrospiraceae</taxon>
        <taxon>Nitrospira</taxon>
    </lineage>
</organism>
<feature type="transmembrane region" description="Helical" evidence="8">
    <location>
        <begin position="134"/>
        <end position="153"/>
    </location>
</feature>
<dbReference type="RefSeq" id="WP_312748924.1">
    <property type="nucleotide sequence ID" value="NZ_CP116968.1"/>
</dbReference>
<dbReference type="EMBL" id="CP116968">
    <property type="protein sequence ID" value="WNM64038.1"/>
    <property type="molecule type" value="Genomic_DNA"/>
</dbReference>
<evidence type="ECO:0000256" key="6">
    <source>
        <dbReference type="ARBA" id="ARBA00022989"/>
    </source>
</evidence>
<feature type="transmembrane region" description="Helical" evidence="8">
    <location>
        <begin position="223"/>
        <end position="242"/>
    </location>
</feature>
<dbReference type="KEGG" id="nneo:PQG83_09865"/>
<feature type="transmembrane region" description="Helical" evidence="8">
    <location>
        <begin position="198"/>
        <end position="216"/>
    </location>
</feature>
<sequence length="532" mass="58774">MQTDSTPYSPVPTGRFRSSEWAKVLGHLLIGWAALLGLYFQTAFSLVETWSRSDTYGHGFLILPLSGYLVWRERHRLATLVPRPNSWALLLLGGSAGVWLLGHLTSVVVVQQFAWVTMVAGMVWALAGTKITKVLLFPLAFLFFAVPVGADLVPPLQDFTAFFTVNALQVSGIPVFWEGRYITTPSGRWHVAEACAGVRYLISGATMGVFFAGVVYRSWTRRVVFVLFAVLALILANGMRAYGITLLGYLVDHELAASADHILYGWVFFSVVMFLLFWVGLAMREPEPSLLEEKVRASSVGEADLPSQGEWFRRSTQRRSFARMAKTAGCGVGVVALAPLCVMALSPSPPTSLGPSPFSLVVSSPWHTLSDYAGNWTPHFEGADTVLTRTYTDGHRQVHLFLAVYFQQQQGRELVSQTNSLIDGDRWELVSESRRETLVENFPLTVKESHLRSEVAPRLVWSWYWLGGHMTSNAYMAKLLHATAYIFGGATEGAVIAIAADYSYSSAEAVNVIEDFLQHTSFLQATNSSPKA</sequence>
<feature type="domain" description="Methanolan biosynthesis EpsI" evidence="9">
    <location>
        <begin position="333"/>
        <end position="519"/>
    </location>
</feature>
<gene>
    <name evidence="10" type="primary">xrtA</name>
    <name evidence="10" type="ORF">PQG83_09865</name>
</gene>
<evidence type="ECO:0000259" key="9">
    <source>
        <dbReference type="Pfam" id="PF11984"/>
    </source>
</evidence>
<dbReference type="AlphaFoldDB" id="A0AA96GRM5"/>
<dbReference type="GO" id="GO:0006508">
    <property type="term" value="P:proteolysis"/>
    <property type="evidence" value="ECO:0007669"/>
    <property type="project" value="UniProtKB-KW"/>
</dbReference>
<dbReference type="InterPro" id="IPR019127">
    <property type="entry name" value="Exosortase"/>
</dbReference>
<feature type="transmembrane region" description="Helical" evidence="8">
    <location>
        <begin position="262"/>
        <end position="281"/>
    </location>
</feature>
<dbReference type="InterPro" id="IPR017540">
    <property type="entry name" value="Exosortase-1"/>
</dbReference>
<evidence type="ECO:0000256" key="1">
    <source>
        <dbReference type="ARBA" id="ARBA00004651"/>
    </source>
</evidence>
<dbReference type="GO" id="GO:0008233">
    <property type="term" value="F:peptidase activity"/>
    <property type="evidence" value="ECO:0007669"/>
    <property type="project" value="UniProtKB-KW"/>
</dbReference>
<dbReference type="NCBIfam" id="TIGR03109">
    <property type="entry name" value="exosort_XrtA"/>
    <property type="match status" value="1"/>
</dbReference>
<evidence type="ECO:0000256" key="2">
    <source>
        <dbReference type="ARBA" id="ARBA00022475"/>
    </source>
</evidence>
<keyword evidence="6 8" id="KW-1133">Transmembrane helix</keyword>
<dbReference type="InterPro" id="IPR026392">
    <property type="entry name" value="Exo/Archaeosortase_dom"/>
</dbReference>
<feature type="transmembrane region" description="Helical" evidence="8">
    <location>
        <begin position="108"/>
        <end position="127"/>
    </location>
</feature>
<dbReference type="Proteomes" id="UP001302494">
    <property type="component" value="Chromosome"/>
</dbReference>
<dbReference type="Pfam" id="PF11984">
    <property type="entry name" value="DUF3485"/>
    <property type="match status" value="1"/>
</dbReference>
<dbReference type="EC" id="3.4.22.-" evidence="10"/>
<dbReference type="InterPro" id="IPR013426">
    <property type="entry name" value="EpsH-like"/>
</dbReference>
<keyword evidence="11" id="KW-1185">Reference proteome</keyword>
<dbReference type="Pfam" id="PF09721">
    <property type="entry name" value="Exosortase_EpsH"/>
    <property type="match status" value="1"/>
</dbReference>
<feature type="transmembrane region" description="Helical" evidence="8">
    <location>
        <begin position="56"/>
        <end position="72"/>
    </location>
</feature>
<comment type="subcellular location">
    <subcellularLocation>
        <location evidence="1">Cell membrane</location>
        <topology evidence="1">Multi-pass membrane protein</topology>
    </subcellularLocation>
</comment>
<evidence type="ECO:0000256" key="8">
    <source>
        <dbReference type="SAM" id="Phobius"/>
    </source>
</evidence>
<name>A0AA96GRM5_9BACT</name>
<evidence type="ECO:0000256" key="5">
    <source>
        <dbReference type="ARBA" id="ARBA00022801"/>
    </source>
</evidence>